<dbReference type="InterPro" id="IPR038722">
    <property type="entry name" value="Ner_HTH_dom"/>
</dbReference>
<feature type="domain" description="Ner winged helix-turn-helix DNA-binding" evidence="6">
    <location>
        <begin position="26"/>
        <end position="87"/>
    </location>
</feature>
<keyword evidence="4" id="KW-0804">Transcription</keyword>
<dbReference type="Proteomes" id="UP001327459">
    <property type="component" value="Chromosome"/>
</dbReference>
<evidence type="ECO:0000259" key="6">
    <source>
        <dbReference type="Pfam" id="PF13693"/>
    </source>
</evidence>
<protein>
    <submittedName>
        <fullName evidence="7">Helix-turn-helix domain-containing protein</fullName>
    </submittedName>
</protein>
<reference evidence="7 8" key="1">
    <citation type="submission" date="2023-11" db="EMBL/GenBank/DDBJ databases">
        <title>MicrobeMod: A computational toolkit for identifying prokaryotic methylation and restriction-modification with nanopore sequencing.</title>
        <authorList>
            <person name="Crits-Christoph A."/>
            <person name="Kang S.C."/>
            <person name="Lee H."/>
            <person name="Ostrov N."/>
        </authorList>
    </citation>
    <scope>NUCLEOTIDE SEQUENCE [LARGE SCALE GENOMIC DNA]</scope>
    <source>
        <strain evidence="7 8">ATCC 49870</strain>
    </source>
</reference>
<evidence type="ECO:0000256" key="5">
    <source>
        <dbReference type="SAM" id="MobiDB-lite"/>
    </source>
</evidence>
<gene>
    <name evidence="7" type="ORF">SR882_10480</name>
</gene>
<evidence type="ECO:0000256" key="4">
    <source>
        <dbReference type="ARBA" id="ARBA00023163"/>
    </source>
</evidence>
<sequence length="124" mass="14211">MSKTMKQLDSKTRRLLHDPAARRAWVKYQIHMQGRSMAAVADEAGVNRQTLYQAFQRTYPRMEKVIADAVGVEPAVLWPERYDEHGLPLYRMGRPKRSRLKKGTTKCKPSSTPIGRNVESRVDG</sequence>
<organism evidence="7 8">
    <name type="scientific">Guyparkeria halophila</name>
    <dbReference type="NCBI Taxonomy" id="47960"/>
    <lineage>
        <taxon>Bacteria</taxon>
        <taxon>Pseudomonadati</taxon>
        <taxon>Pseudomonadota</taxon>
        <taxon>Gammaproteobacteria</taxon>
        <taxon>Chromatiales</taxon>
        <taxon>Thioalkalibacteraceae</taxon>
        <taxon>Guyparkeria</taxon>
    </lineage>
</organism>
<feature type="compositionally biased region" description="Basic residues" evidence="5">
    <location>
        <begin position="95"/>
        <end position="105"/>
    </location>
</feature>
<feature type="region of interest" description="Disordered" evidence="5">
    <location>
        <begin position="95"/>
        <end position="124"/>
    </location>
</feature>
<evidence type="ECO:0000313" key="7">
    <source>
        <dbReference type="EMBL" id="WQH16176.1"/>
    </source>
</evidence>
<accession>A0ABZ0YVV8</accession>
<evidence type="ECO:0000256" key="2">
    <source>
        <dbReference type="ARBA" id="ARBA00023015"/>
    </source>
</evidence>
<evidence type="ECO:0000256" key="3">
    <source>
        <dbReference type="ARBA" id="ARBA00023125"/>
    </source>
</evidence>
<keyword evidence="8" id="KW-1185">Reference proteome</keyword>
<keyword evidence="2" id="KW-0805">Transcription regulation</keyword>
<name>A0ABZ0YVV8_9GAMM</name>
<evidence type="ECO:0000313" key="8">
    <source>
        <dbReference type="Proteomes" id="UP001327459"/>
    </source>
</evidence>
<comment type="similarity">
    <text evidence="1">Belongs to the ner transcriptional regulatory family.</text>
</comment>
<dbReference type="RefSeq" id="WP_322521191.1">
    <property type="nucleotide sequence ID" value="NZ_CP140153.1"/>
</dbReference>
<evidence type="ECO:0000256" key="1">
    <source>
        <dbReference type="ARBA" id="ARBA00006157"/>
    </source>
</evidence>
<dbReference type="InterPro" id="IPR010982">
    <property type="entry name" value="Lambda_DNA-bd_dom_sf"/>
</dbReference>
<dbReference type="EMBL" id="CP140153">
    <property type="protein sequence ID" value="WQH16176.1"/>
    <property type="molecule type" value="Genomic_DNA"/>
</dbReference>
<proteinExistence type="inferred from homology"/>
<keyword evidence="3" id="KW-0238">DNA-binding</keyword>
<dbReference type="Gene3D" id="1.10.260.40">
    <property type="entry name" value="lambda repressor-like DNA-binding domains"/>
    <property type="match status" value="1"/>
</dbReference>
<dbReference type="Pfam" id="PF13693">
    <property type="entry name" value="HTH_35"/>
    <property type="match status" value="1"/>
</dbReference>
<dbReference type="SUPFAM" id="SSF47413">
    <property type="entry name" value="lambda repressor-like DNA-binding domains"/>
    <property type="match status" value="1"/>
</dbReference>